<dbReference type="EMBL" id="JAHOGA010000070">
    <property type="protein sequence ID" value="MBV3490636.1"/>
    <property type="molecule type" value="Genomic_DNA"/>
</dbReference>
<evidence type="ECO:0000313" key="2">
    <source>
        <dbReference type="Proteomes" id="UP000758576"/>
    </source>
</evidence>
<reference evidence="1" key="1">
    <citation type="submission" date="2021-06" db="EMBL/GenBank/DDBJ databases">
        <title>Collection of gut derived symbiotic bacterial strains cultured from healthy donors.</title>
        <authorList>
            <person name="Lin H."/>
            <person name="Littmann E."/>
            <person name="Pamer E.G."/>
        </authorList>
    </citation>
    <scope>NUCLEOTIDE SEQUENCE</scope>
    <source>
        <strain evidence="1">MSK.19.85</strain>
    </source>
</reference>
<evidence type="ECO:0000313" key="1">
    <source>
        <dbReference type="EMBL" id="MBV3490636.1"/>
    </source>
</evidence>
<dbReference type="AlphaFoldDB" id="A0A413RU96"/>
<dbReference type="RefSeq" id="WP_117849209.1">
    <property type="nucleotide sequence ID" value="NZ_CAXSLB010000004.1"/>
</dbReference>
<evidence type="ECO:0008006" key="3">
    <source>
        <dbReference type="Google" id="ProtNLM"/>
    </source>
</evidence>
<dbReference type="Proteomes" id="UP000758576">
    <property type="component" value="Unassembled WGS sequence"/>
</dbReference>
<sequence length="392" mass="46641">MNRIEKDCYYHFGYTIFGPFLYGFTGWLRNHLKNDSIEKIFFFSRDGYMMQKAYSVMDNYLFLELPHEYVYFSRNSLRHALLWKCQSYVDSLKYLSEQRFISFSEVASYYGLRYEDVDDILIKVGLKWEENILFATLPTNGQVNFIYQACKDRINELSRRQYDKLVCYLEQIGMRGNCAIVDIGWHGSMQYYLECLLALSGIKANIIGYYVGVNPIVPLTGKAKGYLFHENDLKFRKPLLCFFGGVEKLFQSLEGSTDYYDEREGKIIPILKPYEYADDNVIINYIKDFQKGALDYVYKATQQHIHTENNKSLYMPLMKFGMYPTLSQTKIFRFFYTTDGKKTYFLPQKNVFCYSPKEFFLALSNSMWKTGFMKEAFKIPFPYYWIYKFIRR</sequence>
<organism evidence="1 2">
    <name type="scientific">Phocaeicola vulgatus</name>
    <name type="common">Bacteroides vulgatus</name>
    <dbReference type="NCBI Taxonomy" id="821"/>
    <lineage>
        <taxon>Bacteria</taxon>
        <taxon>Pseudomonadati</taxon>
        <taxon>Bacteroidota</taxon>
        <taxon>Bacteroidia</taxon>
        <taxon>Bacteroidales</taxon>
        <taxon>Bacteroidaceae</taxon>
        <taxon>Phocaeicola</taxon>
    </lineage>
</organism>
<proteinExistence type="predicted"/>
<protein>
    <recommendedName>
        <fullName evidence="3">Glycosyl transferase</fullName>
    </recommendedName>
</protein>
<comment type="caution">
    <text evidence="1">The sequence shown here is derived from an EMBL/GenBank/DDBJ whole genome shotgun (WGS) entry which is preliminary data.</text>
</comment>
<accession>A0A413RU96</accession>
<name>A0A413RU96_PHOVU</name>
<gene>
    <name evidence="1" type="ORF">KSX14_18845</name>
</gene>